<dbReference type="NCBIfam" id="TIGR00369">
    <property type="entry name" value="unchar_dom_1"/>
    <property type="match status" value="1"/>
</dbReference>
<protein>
    <submittedName>
        <fullName evidence="4">Hotdog fold thioesterase</fullName>
    </submittedName>
</protein>
<name>A0A7J5TS83_9BACT</name>
<evidence type="ECO:0000259" key="3">
    <source>
        <dbReference type="Pfam" id="PF03061"/>
    </source>
</evidence>
<accession>A0A7J5TS83</accession>
<dbReference type="GO" id="GO:0047617">
    <property type="term" value="F:fatty acyl-CoA hydrolase activity"/>
    <property type="evidence" value="ECO:0007669"/>
    <property type="project" value="InterPro"/>
</dbReference>
<dbReference type="Pfam" id="PF03061">
    <property type="entry name" value="4HBT"/>
    <property type="match status" value="1"/>
</dbReference>
<dbReference type="EMBL" id="WELI01000018">
    <property type="protein sequence ID" value="KAB7725957.1"/>
    <property type="molecule type" value="Genomic_DNA"/>
</dbReference>
<dbReference type="Gene3D" id="3.10.129.10">
    <property type="entry name" value="Hotdog Thioesterase"/>
    <property type="match status" value="1"/>
</dbReference>
<evidence type="ECO:0000256" key="2">
    <source>
        <dbReference type="ARBA" id="ARBA00022801"/>
    </source>
</evidence>
<reference evidence="4 5" key="1">
    <citation type="submission" date="2019-10" db="EMBL/GenBank/DDBJ databases">
        <title>Rudanella paleaurantiibacter sp. nov., isolated from sludge.</title>
        <authorList>
            <person name="Xu S.Q."/>
        </authorList>
    </citation>
    <scope>NUCLEOTIDE SEQUENCE [LARGE SCALE GENOMIC DNA]</scope>
    <source>
        <strain evidence="4 5">HX-22-17</strain>
    </source>
</reference>
<dbReference type="InterPro" id="IPR006683">
    <property type="entry name" value="Thioestr_dom"/>
</dbReference>
<dbReference type="PANTHER" id="PTHR21660:SF1">
    <property type="entry name" value="ACYL-COENZYME A THIOESTERASE 13"/>
    <property type="match status" value="1"/>
</dbReference>
<feature type="domain" description="Thioesterase" evidence="3">
    <location>
        <begin position="58"/>
        <end position="130"/>
    </location>
</feature>
<dbReference type="CDD" id="cd03443">
    <property type="entry name" value="PaaI_thioesterase"/>
    <property type="match status" value="1"/>
</dbReference>
<organism evidence="4 5">
    <name type="scientific">Rudanella paleaurantiibacter</name>
    <dbReference type="NCBI Taxonomy" id="2614655"/>
    <lineage>
        <taxon>Bacteria</taxon>
        <taxon>Pseudomonadati</taxon>
        <taxon>Bacteroidota</taxon>
        <taxon>Cytophagia</taxon>
        <taxon>Cytophagales</taxon>
        <taxon>Cytophagaceae</taxon>
        <taxon>Rudanella</taxon>
    </lineage>
</organism>
<dbReference type="SUPFAM" id="SSF54637">
    <property type="entry name" value="Thioesterase/thiol ester dehydrase-isomerase"/>
    <property type="match status" value="1"/>
</dbReference>
<evidence type="ECO:0000313" key="5">
    <source>
        <dbReference type="Proteomes" id="UP000488299"/>
    </source>
</evidence>
<keyword evidence="5" id="KW-1185">Reference proteome</keyword>
<gene>
    <name evidence="4" type="ORF">F5984_25195</name>
</gene>
<proteinExistence type="inferred from homology"/>
<dbReference type="Proteomes" id="UP000488299">
    <property type="component" value="Unassembled WGS sequence"/>
</dbReference>
<dbReference type="AlphaFoldDB" id="A0A7J5TS83"/>
<comment type="similarity">
    <text evidence="1">Belongs to the thioesterase PaaI family.</text>
</comment>
<dbReference type="InterPro" id="IPR039298">
    <property type="entry name" value="ACOT13"/>
</dbReference>
<sequence length="148" mass="15926">MAMQTNPRLAYFQSQIGQPMAQSISGVGRWLCGTLRVVEPDRMVAEYVVRDDMANPVGVLHGGAASAILDDLCGMLVFALGREYGYTSVNLNVDFLNPARVGDTITAEARIMRAGRNIIHVEGKITGSTDKIIAKCSTNLIQTGLKIG</sequence>
<dbReference type="InterPro" id="IPR029069">
    <property type="entry name" value="HotDog_dom_sf"/>
</dbReference>
<dbReference type="PANTHER" id="PTHR21660">
    <property type="entry name" value="THIOESTERASE SUPERFAMILY MEMBER-RELATED"/>
    <property type="match status" value="1"/>
</dbReference>
<evidence type="ECO:0000256" key="1">
    <source>
        <dbReference type="ARBA" id="ARBA00008324"/>
    </source>
</evidence>
<evidence type="ECO:0000313" key="4">
    <source>
        <dbReference type="EMBL" id="KAB7725957.1"/>
    </source>
</evidence>
<comment type="caution">
    <text evidence="4">The sequence shown here is derived from an EMBL/GenBank/DDBJ whole genome shotgun (WGS) entry which is preliminary data.</text>
</comment>
<keyword evidence="2" id="KW-0378">Hydrolase</keyword>
<dbReference type="InterPro" id="IPR003736">
    <property type="entry name" value="PAAI_dom"/>
</dbReference>